<dbReference type="SUPFAM" id="SSF47661">
    <property type="entry name" value="t-snare proteins"/>
    <property type="match status" value="1"/>
</dbReference>
<dbReference type="Proteomes" id="UP000694548">
    <property type="component" value="Chromosome sgr04"/>
</dbReference>
<dbReference type="Pfam" id="PF00804">
    <property type="entry name" value="Syntaxin"/>
    <property type="match status" value="1"/>
</dbReference>
<dbReference type="AlphaFoldDB" id="A0A8C6KHV4"/>
<accession>A0A8C6KHV4</accession>
<dbReference type="Ensembl" id="ENSNFUT00015006237.1">
    <property type="protein sequence ID" value="ENSNFUP00015005916.1"/>
    <property type="gene ID" value="ENSNFUG00015002967.1"/>
</dbReference>
<name>A0A8C6KHV4_NOTFU</name>
<sequence>MRDMLERLIAIFEEDEELKSSGHKPDVDKDGLFEEAVIFDDSSVMDKILNEANSIRKETSLLPLQLLCAPSLTSKKDSDHNARGIQQQGEAVYVRIQALGKESRLLEQTEGPNSTVYRITSAQCDTLTHDFREAMNEYSKAEEKQRSACRVRIQRQASVLGKKIDDEQLDELVDKGGEGWTELSHDLQPQGGLSLRMVMRDLKGRHKELVELEARVKHILNCSHKWPFCSCAPNKLVRIRVTRMINTRFTNFRFELIHKHQQASERDESKRIKQQIITNFFLENKRKDFQQL</sequence>
<dbReference type="GeneTree" id="ENSGT01030000237157"/>
<dbReference type="GO" id="GO:0016192">
    <property type="term" value="P:vesicle-mediated transport"/>
    <property type="evidence" value="ECO:0007669"/>
    <property type="project" value="InterPro"/>
</dbReference>
<evidence type="ECO:0000313" key="3">
    <source>
        <dbReference type="Proteomes" id="UP000694548"/>
    </source>
</evidence>
<reference evidence="2" key="1">
    <citation type="submission" date="2014-08" db="EMBL/GenBank/DDBJ databases">
        <authorList>
            <person name="Senf B."/>
            <person name="Petzold A."/>
            <person name="Downie B.R."/>
            <person name="Koch P."/>
            <person name="Platzer M."/>
        </authorList>
    </citation>
    <scope>NUCLEOTIDE SEQUENCE [LARGE SCALE GENOMIC DNA]</scope>
    <source>
        <strain evidence="2">GRZ</strain>
    </source>
</reference>
<dbReference type="InterPro" id="IPR006011">
    <property type="entry name" value="Syntaxin_N"/>
</dbReference>
<reference evidence="2" key="3">
    <citation type="submission" date="2025-09" db="UniProtKB">
        <authorList>
            <consortium name="Ensembl"/>
        </authorList>
    </citation>
    <scope>IDENTIFICATION</scope>
</reference>
<dbReference type="Gene3D" id="1.20.58.70">
    <property type="match status" value="1"/>
</dbReference>
<protein>
    <recommendedName>
        <fullName evidence="1">Syntaxin N-terminal domain-containing protein</fullName>
    </recommendedName>
</protein>
<feature type="domain" description="Syntaxin N-terminal" evidence="1">
    <location>
        <begin position="74"/>
        <end position="184"/>
    </location>
</feature>
<dbReference type="InterPro" id="IPR010989">
    <property type="entry name" value="SNARE"/>
</dbReference>
<evidence type="ECO:0000259" key="1">
    <source>
        <dbReference type="Pfam" id="PF00804"/>
    </source>
</evidence>
<keyword evidence="3" id="KW-1185">Reference proteome</keyword>
<proteinExistence type="predicted"/>
<dbReference type="GO" id="GO:0016020">
    <property type="term" value="C:membrane"/>
    <property type="evidence" value="ECO:0007669"/>
    <property type="project" value="InterPro"/>
</dbReference>
<reference evidence="2" key="2">
    <citation type="submission" date="2025-08" db="UniProtKB">
        <authorList>
            <consortium name="Ensembl"/>
        </authorList>
    </citation>
    <scope>IDENTIFICATION</scope>
</reference>
<evidence type="ECO:0000313" key="2">
    <source>
        <dbReference type="Ensembl" id="ENSNFUP00015005916.1"/>
    </source>
</evidence>
<organism evidence="2 3">
    <name type="scientific">Nothobranchius furzeri</name>
    <name type="common">Turquoise killifish</name>
    <dbReference type="NCBI Taxonomy" id="105023"/>
    <lineage>
        <taxon>Eukaryota</taxon>
        <taxon>Metazoa</taxon>
        <taxon>Chordata</taxon>
        <taxon>Craniata</taxon>
        <taxon>Vertebrata</taxon>
        <taxon>Euteleostomi</taxon>
        <taxon>Actinopterygii</taxon>
        <taxon>Neopterygii</taxon>
        <taxon>Teleostei</taxon>
        <taxon>Neoteleostei</taxon>
        <taxon>Acanthomorphata</taxon>
        <taxon>Ovalentaria</taxon>
        <taxon>Atherinomorphae</taxon>
        <taxon>Cyprinodontiformes</taxon>
        <taxon>Nothobranchiidae</taxon>
        <taxon>Nothobranchius</taxon>
    </lineage>
</organism>